<keyword evidence="1" id="KW-0378">Hydrolase</keyword>
<feature type="domain" description="DNA helicase Pif1-like DEAD-box helicase" evidence="2">
    <location>
        <begin position="141"/>
        <end position="212"/>
    </location>
</feature>
<proteinExistence type="inferred from homology"/>
<dbReference type="GO" id="GO:0043139">
    <property type="term" value="F:5'-3' DNA helicase activity"/>
    <property type="evidence" value="ECO:0007669"/>
    <property type="project" value="UniProtKB-EC"/>
</dbReference>
<sequence>MIETYTRRIWDVLKPILRLPDNLPLPMFETGGSWHSVVFHNLPAAKHDCYALPHVQESLREGGFNHVVKAISILCDDQELERRVKNKIPISMRVSVLTEAAAQQLVDRGGHIFHLEATAIYPYTSAEFPLRSRPVTVLQIQAVERMMRDIRGSSERFGGCPVLFSDFKSHYAIDGYRGDIINSCLTAATFWSKVHQLHLTQNMRLLTANVSTEFFLKNFFDELAQSAQLSKKDLEAKATNYIQIARPHFGSKSAYVPKFYFLDPLGTA</sequence>
<dbReference type="InterPro" id="IPR010285">
    <property type="entry name" value="DNA_helicase_pif1-like_DEAD"/>
</dbReference>
<evidence type="ECO:0000313" key="4">
    <source>
        <dbReference type="EMBL" id="KAJ7719790.1"/>
    </source>
</evidence>
<dbReference type="GO" id="GO:0005524">
    <property type="term" value="F:ATP binding"/>
    <property type="evidence" value="ECO:0007669"/>
    <property type="project" value="UniProtKB-KW"/>
</dbReference>
<dbReference type="GO" id="GO:0000723">
    <property type="term" value="P:telomere maintenance"/>
    <property type="evidence" value="ECO:0007669"/>
    <property type="project" value="InterPro"/>
</dbReference>
<evidence type="ECO:0000313" key="3">
    <source>
        <dbReference type="EMBL" id="KAJ7713529.1"/>
    </source>
</evidence>
<keyword evidence="1" id="KW-0227">DNA damage</keyword>
<dbReference type="GO" id="GO:0006310">
    <property type="term" value="P:DNA recombination"/>
    <property type="evidence" value="ECO:0007669"/>
    <property type="project" value="UniProtKB-KW"/>
</dbReference>
<comment type="cofactor">
    <cofactor evidence="1">
        <name>Mg(2+)</name>
        <dbReference type="ChEBI" id="CHEBI:18420"/>
    </cofactor>
</comment>
<keyword evidence="1" id="KW-0233">DNA recombination</keyword>
<dbReference type="GO" id="GO:0016787">
    <property type="term" value="F:hydrolase activity"/>
    <property type="evidence" value="ECO:0007669"/>
    <property type="project" value="UniProtKB-KW"/>
</dbReference>
<keyword evidence="5" id="KW-1185">Reference proteome</keyword>
<evidence type="ECO:0000259" key="2">
    <source>
        <dbReference type="Pfam" id="PF05970"/>
    </source>
</evidence>
<dbReference type="GO" id="GO:0006281">
    <property type="term" value="P:DNA repair"/>
    <property type="evidence" value="ECO:0007669"/>
    <property type="project" value="UniProtKB-KW"/>
</dbReference>
<protein>
    <recommendedName>
        <fullName evidence="1">ATP-dependent DNA helicase</fullName>
        <ecNumber evidence="1">5.6.2.3</ecNumber>
    </recommendedName>
</protein>
<dbReference type="Pfam" id="PF05970">
    <property type="entry name" value="PIF1"/>
    <property type="match status" value="1"/>
</dbReference>
<accession>A0AAD7H6V8</accession>
<dbReference type="AlphaFoldDB" id="A0AAD7H6V8"/>
<name>A0AAD7H6V8_9AGAR</name>
<keyword evidence="1" id="KW-0067">ATP-binding</keyword>
<keyword evidence="1" id="KW-0547">Nucleotide-binding</keyword>
<dbReference type="EMBL" id="JARJLG010000391">
    <property type="protein sequence ID" value="KAJ7713529.1"/>
    <property type="molecule type" value="Genomic_DNA"/>
</dbReference>
<comment type="similarity">
    <text evidence="1">Belongs to the helicase family.</text>
</comment>
<organism evidence="3 5">
    <name type="scientific">Mycena maculata</name>
    <dbReference type="NCBI Taxonomy" id="230809"/>
    <lineage>
        <taxon>Eukaryota</taxon>
        <taxon>Fungi</taxon>
        <taxon>Dikarya</taxon>
        <taxon>Basidiomycota</taxon>
        <taxon>Agaricomycotina</taxon>
        <taxon>Agaricomycetes</taxon>
        <taxon>Agaricomycetidae</taxon>
        <taxon>Agaricales</taxon>
        <taxon>Marasmiineae</taxon>
        <taxon>Mycenaceae</taxon>
        <taxon>Mycena</taxon>
    </lineage>
</organism>
<keyword evidence="1" id="KW-0347">Helicase</keyword>
<keyword evidence="1" id="KW-0234">DNA repair</keyword>
<dbReference type="EMBL" id="JARJLG010000287">
    <property type="protein sequence ID" value="KAJ7719790.1"/>
    <property type="molecule type" value="Genomic_DNA"/>
</dbReference>
<dbReference type="Proteomes" id="UP001215280">
    <property type="component" value="Unassembled WGS sequence"/>
</dbReference>
<comment type="caution">
    <text evidence="3">The sequence shown here is derived from an EMBL/GenBank/DDBJ whole genome shotgun (WGS) entry which is preliminary data.</text>
</comment>
<reference evidence="3" key="1">
    <citation type="submission" date="2023-03" db="EMBL/GenBank/DDBJ databases">
        <title>Massive genome expansion in bonnet fungi (Mycena s.s.) driven by repeated elements and novel gene families across ecological guilds.</title>
        <authorList>
            <consortium name="Lawrence Berkeley National Laboratory"/>
            <person name="Harder C.B."/>
            <person name="Miyauchi S."/>
            <person name="Viragh M."/>
            <person name="Kuo A."/>
            <person name="Thoen E."/>
            <person name="Andreopoulos B."/>
            <person name="Lu D."/>
            <person name="Skrede I."/>
            <person name="Drula E."/>
            <person name="Henrissat B."/>
            <person name="Morin E."/>
            <person name="Kohler A."/>
            <person name="Barry K."/>
            <person name="LaButti K."/>
            <person name="Morin E."/>
            <person name="Salamov A."/>
            <person name="Lipzen A."/>
            <person name="Mereny Z."/>
            <person name="Hegedus B."/>
            <person name="Baldrian P."/>
            <person name="Stursova M."/>
            <person name="Weitz H."/>
            <person name="Taylor A."/>
            <person name="Grigoriev I.V."/>
            <person name="Nagy L.G."/>
            <person name="Martin F."/>
            <person name="Kauserud H."/>
        </authorList>
    </citation>
    <scope>NUCLEOTIDE SEQUENCE</scope>
    <source>
        <strain evidence="3">CBHHK188m</strain>
    </source>
</reference>
<gene>
    <name evidence="4" type="ORF">DFH07DRAFT_784558</name>
    <name evidence="3" type="ORF">DFH07DRAFT_785917</name>
</gene>
<comment type="catalytic activity">
    <reaction evidence="1">
        <text>ATP + H2O = ADP + phosphate + H(+)</text>
        <dbReference type="Rhea" id="RHEA:13065"/>
        <dbReference type="ChEBI" id="CHEBI:15377"/>
        <dbReference type="ChEBI" id="CHEBI:15378"/>
        <dbReference type="ChEBI" id="CHEBI:30616"/>
        <dbReference type="ChEBI" id="CHEBI:43474"/>
        <dbReference type="ChEBI" id="CHEBI:456216"/>
        <dbReference type="EC" id="5.6.2.3"/>
    </reaction>
</comment>
<evidence type="ECO:0000256" key="1">
    <source>
        <dbReference type="RuleBase" id="RU363044"/>
    </source>
</evidence>
<dbReference type="EC" id="5.6.2.3" evidence="1"/>
<evidence type="ECO:0000313" key="5">
    <source>
        <dbReference type="Proteomes" id="UP001215280"/>
    </source>
</evidence>